<dbReference type="Pfam" id="PF00107">
    <property type="entry name" value="ADH_zinc_N"/>
    <property type="match status" value="1"/>
</dbReference>
<dbReference type="RefSeq" id="WP_175168840.1">
    <property type="nucleotide sequence ID" value="NZ_CADIJQ010000001.1"/>
</dbReference>
<proteinExistence type="predicted"/>
<evidence type="ECO:0000259" key="2">
    <source>
        <dbReference type="SMART" id="SM00829"/>
    </source>
</evidence>
<sequence length="333" mass="35099">MQAVWYERTGSAREVLLHGEQPTPTPGWGEVLVHLHASGVNPSDVKARAGARGGKSELAFPLVIPHSDGAGVVVECGPGCSGVSRDSRVWVSNGQWRRPGGTAAQYIAIDESLVFPLPDKTPYTVGAALGIPALTACHVTTGFGDLAGRTVLISGGAGMVGRLAVQFAKHAGAFVVASGHGPAAEQVIVRAGADAFVDYASSTFVQDVLDASRGRKIDHAVEVEFGANVENLVELLSDRATVAAYGSARTPRPELPFYKFLFKGIDLHFVLVYLLTSKERAEAAELVNRLIEQGKLDVPVHAVYALQECARAHEIVESGQRSGAVILDVSSTA</sequence>
<evidence type="ECO:0000313" key="4">
    <source>
        <dbReference type="Proteomes" id="UP000494269"/>
    </source>
</evidence>
<dbReference type="Pfam" id="PF08240">
    <property type="entry name" value="ADH_N"/>
    <property type="match status" value="1"/>
</dbReference>
<evidence type="ECO:0000313" key="3">
    <source>
        <dbReference type="EMBL" id="CAB3664676.1"/>
    </source>
</evidence>
<organism evidence="3 4">
    <name type="scientific">Achromobacter kerstersii</name>
    <dbReference type="NCBI Taxonomy" id="1353890"/>
    <lineage>
        <taxon>Bacteria</taxon>
        <taxon>Pseudomonadati</taxon>
        <taxon>Pseudomonadota</taxon>
        <taxon>Betaproteobacteria</taxon>
        <taxon>Burkholderiales</taxon>
        <taxon>Alcaligenaceae</taxon>
        <taxon>Achromobacter</taxon>
    </lineage>
</organism>
<dbReference type="Gene3D" id="3.40.50.720">
    <property type="entry name" value="NAD(P)-binding Rossmann-like Domain"/>
    <property type="match status" value="1"/>
</dbReference>
<dbReference type="SMART" id="SM00829">
    <property type="entry name" value="PKS_ER"/>
    <property type="match status" value="1"/>
</dbReference>
<evidence type="ECO:0000256" key="1">
    <source>
        <dbReference type="ARBA" id="ARBA00022857"/>
    </source>
</evidence>
<feature type="domain" description="Enoyl reductase (ER)" evidence="2">
    <location>
        <begin position="10"/>
        <end position="327"/>
    </location>
</feature>
<dbReference type="InterPro" id="IPR036291">
    <property type="entry name" value="NAD(P)-bd_dom_sf"/>
</dbReference>
<dbReference type="InterPro" id="IPR011032">
    <property type="entry name" value="GroES-like_sf"/>
</dbReference>
<dbReference type="InterPro" id="IPR013154">
    <property type="entry name" value="ADH-like_N"/>
</dbReference>
<dbReference type="GO" id="GO:0004315">
    <property type="term" value="F:3-oxoacyl-[acyl-carrier-protein] synthase activity"/>
    <property type="evidence" value="ECO:0007669"/>
    <property type="project" value="UniProtKB-EC"/>
</dbReference>
<dbReference type="CDD" id="cd08253">
    <property type="entry name" value="zeta_crystallin"/>
    <property type="match status" value="1"/>
</dbReference>
<accession>A0A6S7ACR9</accession>
<dbReference type="PANTHER" id="PTHR44154">
    <property type="entry name" value="QUINONE OXIDOREDUCTASE"/>
    <property type="match status" value="1"/>
</dbReference>
<dbReference type="Proteomes" id="UP000494269">
    <property type="component" value="Unassembled WGS sequence"/>
</dbReference>
<protein>
    <submittedName>
        <fullName evidence="3">Phthiocerol synthesis polyketide synthase type I PpsC</fullName>
        <ecNumber evidence="3">2.3.1.41</ecNumber>
    </submittedName>
</protein>
<name>A0A6S7ACR9_9BURK</name>
<dbReference type="Gene3D" id="3.90.180.10">
    <property type="entry name" value="Medium-chain alcohol dehydrogenases, catalytic domain"/>
    <property type="match status" value="1"/>
</dbReference>
<dbReference type="InterPro" id="IPR013149">
    <property type="entry name" value="ADH-like_C"/>
</dbReference>
<dbReference type="PANTHER" id="PTHR44154:SF1">
    <property type="entry name" value="QUINONE OXIDOREDUCTASE"/>
    <property type="match status" value="1"/>
</dbReference>
<keyword evidence="1" id="KW-0521">NADP</keyword>
<gene>
    <name evidence="3" type="primary">ppsC_1</name>
    <name evidence="3" type="ORF">LMG3441_00749</name>
</gene>
<dbReference type="GO" id="GO:0016491">
    <property type="term" value="F:oxidoreductase activity"/>
    <property type="evidence" value="ECO:0007669"/>
    <property type="project" value="InterPro"/>
</dbReference>
<dbReference type="InterPro" id="IPR020843">
    <property type="entry name" value="ER"/>
</dbReference>
<dbReference type="EMBL" id="CADIJQ010000001">
    <property type="protein sequence ID" value="CAB3664676.1"/>
    <property type="molecule type" value="Genomic_DNA"/>
</dbReference>
<dbReference type="EC" id="2.3.1.41" evidence="3"/>
<dbReference type="SUPFAM" id="SSF51735">
    <property type="entry name" value="NAD(P)-binding Rossmann-fold domains"/>
    <property type="match status" value="1"/>
</dbReference>
<keyword evidence="3" id="KW-0808">Transferase</keyword>
<dbReference type="InterPro" id="IPR051603">
    <property type="entry name" value="Zinc-ADH_QOR/CCCR"/>
</dbReference>
<reference evidence="3 4" key="1">
    <citation type="submission" date="2020-04" db="EMBL/GenBank/DDBJ databases">
        <authorList>
            <person name="De Canck E."/>
        </authorList>
    </citation>
    <scope>NUCLEOTIDE SEQUENCE [LARGE SCALE GENOMIC DNA]</scope>
    <source>
        <strain evidence="3 4">LMG 3441</strain>
    </source>
</reference>
<dbReference type="SUPFAM" id="SSF50129">
    <property type="entry name" value="GroES-like"/>
    <property type="match status" value="1"/>
</dbReference>
<keyword evidence="4" id="KW-1185">Reference proteome</keyword>
<keyword evidence="3" id="KW-0012">Acyltransferase</keyword>
<dbReference type="AlphaFoldDB" id="A0A6S7ACR9"/>